<evidence type="ECO:0000256" key="1">
    <source>
        <dbReference type="SAM" id="MobiDB-lite"/>
    </source>
</evidence>
<feature type="compositionally biased region" description="Polar residues" evidence="1">
    <location>
        <begin position="82"/>
        <end position="91"/>
    </location>
</feature>
<feature type="region of interest" description="Disordered" evidence="1">
    <location>
        <begin position="73"/>
        <end position="101"/>
    </location>
</feature>
<name>A0A2S6CAG9_9PEZI</name>
<organism evidence="2 3">
    <name type="scientific">Cercospora berteroae</name>
    <dbReference type="NCBI Taxonomy" id="357750"/>
    <lineage>
        <taxon>Eukaryota</taxon>
        <taxon>Fungi</taxon>
        <taxon>Dikarya</taxon>
        <taxon>Ascomycota</taxon>
        <taxon>Pezizomycotina</taxon>
        <taxon>Dothideomycetes</taxon>
        <taxon>Dothideomycetidae</taxon>
        <taxon>Mycosphaerellales</taxon>
        <taxon>Mycosphaerellaceae</taxon>
        <taxon>Cercospora</taxon>
    </lineage>
</organism>
<dbReference type="EMBL" id="PNEN01000512">
    <property type="protein sequence ID" value="PPJ56719.1"/>
    <property type="molecule type" value="Genomic_DNA"/>
</dbReference>
<proteinExistence type="predicted"/>
<evidence type="ECO:0000313" key="2">
    <source>
        <dbReference type="EMBL" id="PPJ56719.1"/>
    </source>
</evidence>
<reference evidence="3" key="1">
    <citation type="journal article" date="2017" name="bioRxiv">
        <title>Conservation of a gene cluster reveals novel cercosporin biosynthetic mechanisms and extends production to the genus Colletotrichum.</title>
        <authorList>
            <person name="de Jonge R."/>
            <person name="Ebert M.K."/>
            <person name="Huitt-Roehl C.R."/>
            <person name="Pal P."/>
            <person name="Suttle J.C."/>
            <person name="Spanner R.E."/>
            <person name="Neubauer J.D."/>
            <person name="Jurick W.M.II."/>
            <person name="Stott K.A."/>
            <person name="Secor G.A."/>
            <person name="Thomma B.P.H.J."/>
            <person name="Van de Peer Y."/>
            <person name="Townsend C.A."/>
            <person name="Bolton M.D."/>
        </authorList>
    </citation>
    <scope>NUCLEOTIDE SEQUENCE [LARGE SCALE GENOMIC DNA]</scope>
    <source>
        <strain evidence="3">CBS538.71</strain>
    </source>
</reference>
<sequence length="370" mass="41606">MRQDVHGTREWPHGVAESAPSVKIPIGQHQAKGIWISSRLRTMSLNFSPYSDILKVYRHILLLTSDQKSSHSRLHFSRNKDLSSSITQEPASTDAPPAKPQYKTLKEKTAPPEKTMAPVLWTRNDMQLLLQGRAGVMPGHAGVMIYKDIRPLLSTVRSDTACRIKIFNCLHKEPCVYPRFKDIVDFYLPSLLELERLRKLAKISGKSQAKQDAQASTQSQGPIAGAVNAAQPEDSEEEPGDSEEEPEYSEEKPESSQSAQQHEEEAKNEEDEVEDVEIEGASLPSYLTILEECLKECHFIEKNPPASGVIPGLGPFLKAKLEGRDVAFFHAVEAHCRRLHAVEKTRKLTAREKMRLWELRQAAGELKYSH</sequence>
<dbReference type="OrthoDB" id="10440156at2759"/>
<gene>
    <name evidence="2" type="ORF">CBER1_11178</name>
</gene>
<dbReference type="Proteomes" id="UP000237631">
    <property type="component" value="Unassembled WGS sequence"/>
</dbReference>
<keyword evidence="3" id="KW-1185">Reference proteome</keyword>
<feature type="compositionally biased region" description="Acidic residues" evidence="1">
    <location>
        <begin position="233"/>
        <end position="248"/>
    </location>
</feature>
<comment type="caution">
    <text evidence="2">The sequence shown here is derived from an EMBL/GenBank/DDBJ whole genome shotgun (WGS) entry which is preliminary data.</text>
</comment>
<accession>A0A2S6CAG9</accession>
<dbReference type="AlphaFoldDB" id="A0A2S6CAG9"/>
<evidence type="ECO:0000313" key="3">
    <source>
        <dbReference type="Proteomes" id="UP000237631"/>
    </source>
</evidence>
<feature type="compositionally biased region" description="Polar residues" evidence="1">
    <location>
        <begin position="207"/>
        <end position="221"/>
    </location>
</feature>
<feature type="region of interest" description="Disordered" evidence="1">
    <location>
        <begin position="207"/>
        <end position="277"/>
    </location>
</feature>
<feature type="compositionally biased region" description="Acidic residues" evidence="1">
    <location>
        <begin position="266"/>
        <end position="277"/>
    </location>
</feature>
<protein>
    <submittedName>
        <fullName evidence="2">Uncharacterized protein</fullName>
    </submittedName>
</protein>